<comment type="caution">
    <text evidence="3">The sequence shown here is derived from an EMBL/GenBank/DDBJ whole genome shotgun (WGS) entry which is preliminary data.</text>
</comment>
<dbReference type="EMBL" id="PYGC01000003">
    <property type="protein sequence ID" value="PSK83659.1"/>
    <property type="molecule type" value="Genomic_DNA"/>
</dbReference>
<evidence type="ECO:0000313" key="3">
    <source>
        <dbReference type="EMBL" id="PSK83659.1"/>
    </source>
</evidence>
<sequence length="383" mass="44525">MKPLFIILILLIFVSCHSNRAGKNDASENAHYVAKLKAADKKLTFQLNKWIVNRSVCLQPYTSPDSSHYLFYLSGYTSQICVFNLDSEKLVNIIKLQPRGPNGVGDANGFEVLSYDSICVTSNFQRRLFIINQEGKRTSTIDYSKYQQDQMVYAPNSRSLENMRMGFKDSKLYIPFYPGFDESNYKSIAPEKVRMVAELDTAAKTARMVDVGLPKDFWTSKYYPPFFGFFIEKGRFYLNFMYYDDVFVSDDAKNWKSYPAKSKYIDVEKGKYRFMKGLNPHYSKLVADPYRDVFYRFAVQEHGVTEERSSTDLIRYPPDFSIIILDKDMNVIGETVFPTDVYDMNGYFITKDGLYLSLSNPYNPNYNVDLLEFQLFKLEKEKV</sequence>
<dbReference type="InterPro" id="IPR025316">
    <property type="entry name" value="DUF4221"/>
</dbReference>
<dbReference type="OrthoDB" id="828261at2"/>
<feature type="chain" id="PRO_5015186462" evidence="1">
    <location>
        <begin position="21"/>
        <end position="383"/>
    </location>
</feature>
<gene>
    <name evidence="3" type="ORF">CLV93_10374</name>
    <name evidence="2" type="ORF">JCM18694_34520</name>
</gene>
<accession>A0A2P8CFJ5</accession>
<dbReference type="Proteomes" id="UP000396862">
    <property type="component" value="Unassembled WGS sequence"/>
</dbReference>
<dbReference type="AlphaFoldDB" id="A0A2P8CFJ5"/>
<keyword evidence="1" id="KW-0732">Signal</keyword>
<proteinExistence type="predicted"/>
<reference evidence="3 4" key="1">
    <citation type="submission" date="2018-03" db="EMBL/GenBank/DDBJ databases">
        <title>Genomic Encyclopedia of Archaeal and Bacterial Type Strains, Phase II (KMG-II): from individual species to whole genera.</title>
        <authorList>
            <person name="Goeker M."/>
        </authorList>
    </citation>
    <scope>NUCLEOTIDE SEQUENCE [LARGE SCALE GENOMIC DNA]</scope>
    <source>
        <strain evidence="3 4">DSM 27267</strain>
    </source>
</reference>
<dbReference type="PROSITE" id="PS51257">
    <property type="entry name" value="PROKAR_LIPOPROTEIN"/>
    <property type="match status" value="1"/>
</dbReference>
<dbReference type="RefSeq" id="WP_106541505.1">
    <property type="nucleotide sequence ID" value="NZ_BLAU01000001.1"/>
</dbReference>
<dbReference type="EMBL" id="BLAU01000001">
    <property type="protein sequence ID" value="GET23206.1"/>
    <property type="molecule type" value="Genomic_DNA"/>
</dbReference>
<protein>
    <submittedName>
        <fullName evidence="3">Uncharacterized protein DUF4221</fullName>
    </submittedName>
</protein>
<keyword evidence="5" id="KW-1185">Reference proteome</keyword>
<feature type="signal peptide" evidence="1">
    <location>
        <begin position="1"/>
        <end position="20"/>
    </location>
</feature>
<reference evidence="2 5" key="2">
    <citation type="submission" date="2019-10" db="EMBL/GenBank/DDBJ databases">
        <title>Prolixibacter strains distinguished by the presence of nitrate reductase genes were adept at nitrate-dependent anaerobic corrosion of metallic iron and carbon steel.</title>
        <authorList>
            <person name="Iino T."/>
            <person name="Shono N."/>
            <person name="Ito K."/>
            <person name="Nakamura R."/>
            <person name="Sueoka K."/>
            <person name="Harayama S."/>
            <person name="Ohkuma M."/>
        </authorList>
    </citation>
    <scope>NUCLEOTIDE SEQUENCE [LARGE SCALE GENOMIC DNA]</scope>
    <source>
        <strain evidence="2 5">MIC1-1</strain>
    </source>
</reference>
<dbReference type="Proteomes" id="UP000240621">
    <property type="component" value="Unassembled WGS sequence"/>
</dbReference>
<dbReference type="Pfam" id="PF13970">
    <property type="entry name" value="DUF4221"/>
    <property type="match status" value="1"/>
</dbReference>
<organism evidence="3 4">
    <name type="scientific">Prolixibacter denitrificans</name>
    <dbReference type="NCBI Taxonomy" id="1541063"/>
    <lineage>
        <taxon>Bacteria</taxon>
        <taxon>Pseudomonadati</taxon>
        <taxon>Bacteroidota</taxon>
        <taxon>Bacteroidia</taxon>
        <taxon>Marinilabiliales</taxon>
        <taxon>Prolixibacteraceae</taxon>
        <taxon>Prolixibacter</taxon>
    </lineage>
</organism>
<evidence type="ECO:0000256" key="1">
    <source>
        <dbReference type="SAM" id="SignalP"/>
    </source>
</evidence>
<name>A0A2P8CFJ5_9BACT</name>
<evidence type="ECO:0000313" key="5">
    <source>
        <dbReference type="Proteomes" id="UP000396862"/>
    </source>
</evidence>
<evidence type="ECO:0000313" key="2">
    <source>
        <dbReference type="EMBL" id="GET23206.1"/>
    </source>
</evidence>
<evidence type="ECO:0000313" key="4">
    <source>
        <dbReference type="Proteomes" id="UP000240621"/>
    </source>
</evidence>